<dbReference type="GO" id="GO:0003700">
    <property type="term" value="F:DNA-binding transcription factor activity"/>
    <property type="evidence" value="ECO:0007669"/>
    <property type="project" value="InterPro"/>
</dbReference>
<accession>A0A1M5QWK4</accession>
<dbReference type="Pfam" id="PF00126">
    <property type="entry name" value="HTH_1"/>
    <property type="match status" value="1"/>
</dbReference>
<dbReference type="SUPFAM" id="SSF53850">
    <property type="entry name" value="Periplasmic binding protein-like II"/>
    <property type="match status" value="1"/>
</dbReference>
<keyword evidence="7" id="KW-1185">Reference proteome</keyword>
<feature type="domain" description="HTH lysR-type" evidence="5">
    <location>
        <begin position="1"/>
        <end position="58"/>
    </location>
</feature>
<dbReference type="GO" id="GO:0000976">
    <property type="term" value="F:transcription cis-regulatory region binding"/>
    <property type="evidence" value="ECO:0007669"/>
    <property type="project" value="TreeGrafter"/>
</dbReference>
<dbReference type="PRINTS" id="PR00039">
    <property type="entry name" value="HTHLYSR"/>
</dbReference>
<keyword evidence="4" id="KW-0804">Transcription</keyword>
<gene>
    <name evidence="6" type="ORF">SAMN05216361_3939</name>
</gene>
<dbReference type="PANTHER" id="PTHR30126">
    <property type="entry name" value="HTH-TYPE TRANSCRIPTIONAL REGULATOR"/>
    <property type="match status" value="1"/>
</dbReference>
<organism evidence="6 7">
    <name type="scientific">Marisediminitalea aggregata</name>
    <dbReference type="NCBI Taxonomy" id="634436"/>
    <lineage>
        <taxon>Bacteria</taxon>
        <taxon>Pseudomonadati</taxon>
        <taxon>Pseudomonadota</taxon>
        <taxon>Gammaproteobacteria</taxon>
        <taxon>Alteromonadales</taxon>
        <taxon>Alteromonadaceae</taxon>
        <taxon>Marisediminitalea</taxon>
    </lineage>
</organism>
<dbReference type="InterPro" id="IPR036388">
    <property type="entry name" value="WH-like_DNA-bd_sf"/>
</dbReference>
<dbReference type="PANTHER" id="PTHR30126:SF91">
    <property type="entry name" value="LYSR FAMILY TRANSCRIPTIONAL REGULATOR"/>
    <property type="match status" value="1"/>
</dbReference>
<evidence type="ECO:0000256" key="2">
    <source>
        <dbReference type="ARBA" id="ARBA00023015"/>
    </source>
</evidence>
<evidence type="ECO:0000313" key="6">
    <source>
        <dbReference type="EMBL" id="SHH18266.1"/>
    </source>
</evidence>
<comment type="similarity">
    <text evidence="1">Belongs to the LysR transcriptional regulatory family.</text>
</comment>
<evidence type="ECO:0000256" key="3">
    <source>
        <dbReference type="ARBA" id="ARBA00023125"/>
    </source>
</evidence>
<evidence type="ECO:0000259" key="5">
    <source>
        <dbReference type="PROSITE" id="PS50931"/>
    </source>
</evidence>
<name>A0A1M5QWK4_9ALTE</name>
<evidence type="ECO:0000313" key="7">
    <source>
        <dbReference type="Proteomes" id="UP000184520"/>
    </source>
</evidence>
<dbReference type="Pfam" id="PF03466">
    <property type="entry name" value="LysR_substrate"/>
    <property type="match status" value="1"/>
</dbReference>
<dbReference type="AlphaFoldDB" id="A0A1M5QWK4"/>
<dbReference type="FunFam" id="1.10.10.10:FF:000001">
    <property type="entry name" value="LysR family transcriptional regulator"/>
    <property type="match status" value="1"/>
</dbReference>
<dbReference type="InterPro" id="IPR005119">
    <property type="entry name" value="LysR_subst-bd"/>
</dbReference>
<keyword evidence="2" id="KW-0805">Transcription regulation</keyword>
<evidence type="ECO:0000256" key="1">
    <source>
        <dbReference type="ARBA" id="ARBA00009437"/>
    </source>
</evidence>
<dbReference type="CDD" id="cd05466">
    <property type="entry name" value="PBP2_LTTR_substrate"/>
    <property type="match status" value="1"/>
</dbReference>
<keyword evidence="3 6" id="KW-0238">DNA-binding</keyword>
<proteinExistence type="inferred from homology"/>
<sequence>MTLEQLRMFVTVADLGSIARAAEHLHKTQPAISIAIKRLQDEFNLSLLQKSGNRLQLTQDGIRMLPHCRYLLRKQSDLTGLAEHLSRDHERKVELVYDTICQQLPIYDAVINTQRAYPHTELYLSSVARLGALQRVVDGDADVAITPWMHNFHELATFETLPFGQFEVVAVMHVNCLRNLNGEPDHSSHLHDIPLLMPQAFDIDINIEKMMGVVPAFTIRSNDSDTQKALLMKGAGWGYIPRDKVADELASGELFALKLSDVTCSIRGEISAVRKLGQQSGPVSDFLWEQLRLQTESKGEGS</sequence>
<dbReference type="STRING" id="634436.SAMN05216361_3939"/>
<dbReference type="OrthoDB" id="6971749at2"/>
<protein>
    <submittedName>
        <fullName evidence="6">DNA-binding transcriptional regulator, LysR family</fullName>
    </submittedName>
</protein>
<dbReference type="Gene3D" id="1.10.10.10">
    <property type="entry name" value="Winged helix-like DNA-binding domain superfamily/Winged helix DNA-binding domain"/>
    <property type="match status" value="1"/>
</dbReference>
<dbReference type="Proteomes" id="UP000184520">
    <property type="component" value="Unassembled WGS sequence"/>
</dbReference>
<reference evidence="7" key="1">
    <citation type="submission" date="2016-11" db="EMBL/GenBank/DDBJ databases">
        <authorList>
            <person name="Varghese N."/>
            <person name="Submissions S."/>
        </authorList>
    </citation>
    <scope>NUCLEOTIDE SEQUENCE [LARGE SCALE GENOMIC DNA]</scope>
    <source>
        <strain evidence="7">CGMCC 1.8995</strain>
    </source>
</reference>
<dbReference type="SUPFAM" id="SSF46785">
    <property type="entry name" value="Winged helix' DNA-binding domain"/>
    <property type="match status" value="1"/>
</dbReference>
<dbReference type="RefSeq" id="WP_084526725.1">
    <property type="nucleotide sequence ID" value="NZ_FQWD01000007.1"/>
</dbReference>
<dbReference type="PROSITE" id="PS50931">
    <property type="entry name" value="HTH_LYSR"/>
    <property type="match status" value="1"/>
</dbReference>
<dbReference type="InterPro" id="IPR000847">
    <property type="entry name" value="LysR_HTH_N"/>
</dbReference>
<dbReference type="Gene3D" id="3.40.190.290">
    <property type="match status" value="1"/>
</dbReference>
<dbReference type="InterPro" id="IPR036390">
    <property type="entry name" value="WH_DNA-bd_sf"/>
</dbReference>
<dbReference type="EMBL" id="FQWD01000007">
    <property type="protein sequence ID" value="SHH18266.1"/>
    <property type="molecule type" value="Genomic_DNA"/>
</dbReference>
<evidence type="ECO:0000256" key="4">
    <source>
        <dbReference type="ARBA" id="ARBA00023163"/>
    </source>
</evidence>